<protein>
    <recommendedName>
        <fullName evidence="1">Heterokaryon incompatibility domain-containing protein</fullName>
    </recommendedName>
</protein>
<dbReference type="PANTHER" id="PTHR24148">
    <property type="entry name" value="ANKYRIN REPEAT DOMAIN-CONTAINING PROTEIN 39 HOMOLOG-RELATED"/>
    <property type="match status" value="1"/>
</dbReference>
<dbReference type="STRING" id="1745343.A0A2J6QQ80"/>
<feature type="non-terminal residue" evidence="2">
    <location>
        <position position="156"/>
    </location>
</feature>
<accession>A0A2J6QQ80</accession>
<gene>
    <name evidence="2" type="ORF">NA56DRAFT_560323</name>
</gene>
<dbReference type="EMBL" id="KZ613464">
    <property type="protein sequence ID" value="PMD28418.1"/>
    <property type="molecule type" value="Genomic_DNA"/>
</dbReference>
<evidence type="ECO:0000313" key="2">
    <source>
        <dbReference type="EMBL" id="PMD28418.1"/>
    </source>
</evidence>
<dbReference type="InterPro" id="IPR052895">
    <property type="entry name" value="HetReg/Transcr_Mod"/>
</dbReference>
<dbReference type="Pfam" id="PF06985">
    <property type="entry name" value="HET"/>
    <property type="match status" value="1"/>
</dbReference>
<dbReference type="AlphaFoldDB" id="A0A2J6QQ80"/>
<dbReference type="PANTHER" id="PTHR24148:SF73">
    <property type="entry name" value="HET DOMAIN PROTEIN (AFU_ORTHOLOGUE AFUA_8G01020)"/>
    <property type="match status" value="1"/>
</dbReference>
<evidence type="ECO:0000313" key="3">
    <source>
        <dbReference type="Proteomes" id="UP000235672"/>
    </source>
</evidence>
<name>A0A2J6QQ80_9HELO</name>
<sequence length="156" mass="17725">MLLLIRPRAYSKCISLKRCISSSTRPAISFQYMPLDANKNEIRLLTVLELNPSGTLLCSLKHQPLNHRLEYHGLSYAWKDIAIDKNDEGEEILVNNCGMIVGRNLVAALKARRSHEFCNVPLWVDAICINQDDTAERNAQILRMREIYAEASLVTV</sequence>
<proteinExistence type="predicted"/>
<keyword evidence="3" id="KW-1185">Reference proteome</keyword>
<evidence type="ECO:0000259" key="1">
    <source>
        <dbReference type="Pfam" id="PF06985"/>
    </source>
</evidence>
<reference evidence="2 3" key="1">
    <citation type="submission" date="2016-05" db="EMBL/GenBank/DDBJ databases">
        <title>A degradative enzymes factory behind the ericoid mycorrhizal symbiosis.</title>
        <authorList>
            <consortium name="DOE Joint Genome Institute"/>
            <person name="Martino E."/>
            <person name="Morin E."/>
            <person name="Grelet G."/>
            <person name="Kuo A."/>
            <person name="Kohler A."/>
            <person name="Daghino S."/>
            <person name="Barry K."/>
            <person name="Choi C."/>
            <person name="Cichocki N."/>
            <person name="Clum A."/>
            <person name="Copeland A."/>
            <person name="Hainaut M."/>
            <person name="Haridas S."/>
            <person name="Labutti K."/>
            <person name="Lindquist E."/>
            <person name="Lipzen A."/>
            <person name="Khouja H.-R."/>
            <person name="Murat C."/>
            <person name="Ohm R."/>
            <person name="Olson A."/>
            <person name="Spatafora J."/>
            <person name="Veneault-Fourrey C."/>
            <person name="Henrissat B."/>
            <person name="Grigoriev I."/>
            <person name="Martin F."/>
            <person name="Perotto S."/>
        </authorList>
    </citation>
    <scope>NUCLEOTIDE SEQUENCE [LARGE SCALE GENOMIC DNA]</scope>
    <source>
        <strain evidence="2 3">UAMH 7357</strain>
    </source>
</reference>
<dbReference type="OrthoDB" id="2157530at2759"/>
<dbReference type="InterPro" id="IPR010730">
    <property type="entry name" value="HET"/>
</dbReference>
<dbReference type="Proteomes" id="UP000235672">
    <property type="component" value="Unassembled WGS sequence"/>
</dbReference>
<organism evidence="2 3">
    <name type="scientific">Hyaloscypha hepaticicola</name>
    <dbReference type="NCBI Taxonomy" id="2082293"/>
    <lineage>
        <taxon>Eukaryota</taxon>
        <taxon>Fungi</taxon>
        <taxon>Dikarya</taxon>
        <taxon>Ascomycota</taxon>
        <taxon>Pezizomycotina</taxon>
        <taxon>Leotiomycetes</taxon>
        <taxon>Helotiales</taxon>
        <taxon>Hyaloscyphaceae</taxon>
        <taxon>Hyaloscypha</taxon>
    </lineage>
</organism>
<feature type="domain" description="Heterokaryon incompatibility" evidence="1">
    <location>
        <begin position="71"/>
        <end position="155"/>
    </location>
</feature>